<keyword evidence="1" id="KW-0732">Signal</keyword>
<evidence type="ECO:0000256" key="1">
    <source>
        <dbReference type="SAM" id="SignalP"/>
    </source>
</evidence>
<dbReference type="RefSeq" id="WP_118355501.1">
    <property type="nucleotide sequence ID" value="NZ_DBFBQH010000014.1"/>
</dbReference>
<evidence type="ECO:0008006" key="4">
    <source>
        <dbReference type="Google" id="ProtNLM"/>
    </source>
</evidence>
<feature type="chain" id="PRO_5018549943" description="Lipocalin-like domain-containing protein" evidence="1">
    <location>
        <begin position="21"/>
        <end position="216"/>
    </location>
</feature>
<evidence type="ECO:0000313" key="3">
    <source>
        <dbReference type="Proteomes" id="UP000286598"/>
    </source>
</evidence>
<organism evidence="2 3">
    <name type="scientific">Leyella stercorea</name>
    <dbReference type="NCBI Taxonomy" id="363265"/>
    <lineage>
        <taxon>Bacteria</taxon>
        <taxon>Pseudomonadati</taxon>
        <taxon>Bacteroidota</taxon>
        <taxon>Bacteroidia</taxon>
        <taxon>Bacteroidales</taxon>
        <taxon>Prevotellaceae</taxon>
        <taxon>Leyella</taxon>
    </lineage>
</organism>
<feature type="signal peptide" evidence="1">
    <location>
        <begin position="1"/>
        <end position="20"/>
    </location>
</feature>
<accession>A0A3R6FJI0</accession>
<protein>
    <recommendedName>
        <fullName evidence="4">Lipocalin-like domain-containing protein</fullName>
    </recommendedName>
</protein>
<sequence>MNKLLITALALLGTCTTAVAEDNKGVEPTAGGTYNLYNVGAKQFLGTENGRLVLGGEKVKVTLELIEGTTTPGFYRISSDNSMWGAELWGTPSAYGGTFNEWRIEPVEGAYAISSRNTEASASMYLYQSTIYNRLSATTQMPGKEFETAQWLFVDPSTPETAIESVETNDVQTEQTTNTTTGVHNIGGQQLRSTDNTEGLQDGIYIVGGKKTLLKK</sequence>
<comment type="caution">
    <text evidence="2">The sequence shown here is derived from an EMBL/GenBank/DDBJ whole genome shotgun (WGS) entry which is preliminary data.</text>
</comment>
<name>A0A3R6FJI0_9BACT</name>
<dbReference type="OrthoDB" id="1082689at2"/>
<dbReference type="AlphaFoldDB" id="A0A3R6FJI0"/>
<reference evidence="2 3" key="1">
    <citation type="submission" date="2018-08" db="EMBL/GenBank/DDBJ databases">
        <title>A genome reference for cultivated species of the human gut microbiota.</title>
        <authorList>
            <person name="Zou Y."/>
            <person name="Xue W."/>
            <person name="Luo G."/>
        </authorList>
    </citation>
    <scope>NUCLEOTIDE SEQUENCE [LARGE SCALE GENOMIC DNA]</scope>
    <source>
        <strain evidence="2 3">AF42-9</strain>
    </source>
</reference>
<proteinExistence type="predicted"/>
<dbReference type="Proteomes" id="UP000286598">
    <property type="component" value="Unassembled WGS sequence"/>
</dbReference>
<dbReference type="EMBL" id="QRNO01000036">
    <property type="protein sequence ID" value="RHK50014.1"/>
    <property type="molecule type" value="Genomic_DNA"/>
</dbReference>
<gene>
    <name evidence="2" type="ORF">DW060_08055</name>
</gene>
<evidence type="ECO:0000313" key="2">
    <source>
        <dbReference type="EMBL" id="RHK50014.1"/>
    </source>
</evidence>
<keyword evidence="3" id="KW-1185">Reference proteome</keyword>